<feature type="domain" description="HTH lysR-type" evidence="5">
    <location>
        <begin position="3"/>
        <end position="61"/>
    </location>
</feature>
<dbReference type="Gene3D" id="3.40.190.10">
    <property type="entry name" value="Periplasmic binding protein-like II"/>
    <property type="match status" value="2"/>
</dbReference>
<organism evidence="6 7">
    <name type="scientific">Dokdonella ginsengisoli</name>
    <dbReference type="NCBI Taxonomy" id="363846"/>
    <lineage>
        <taxon>Bacteria</taxon>
        <taxon>Pseudomonadati</taxon>
        <taxon>Pseudomonadota</taxon>
        <taxon>Gammaproteobacteria</taxon>
        <taxon>Lysobacterales</taxon>
        <taxon>Rhodanobacteraceae</taxon>
        <taxon>Dokdonella</taxon>
    </lineage>
</organism>
<evidence type="ECO:0000256" key="1">
    <source>
        <dbReference type="ARBA" id="ARBA00009437"/>
    </source>
</evidence>
<dbReference type="InterPro" id="IPR036390">
    <property type="entry name" value="WH_DNA-bd_sf"/>
</dbReference>
<dbReference type="InterPro" id="IPR005119">
    <property type="entry name" value="LysR_subst-bd"/>
</dbReference>
<evidence type="ECO:0000259" key="5">
    <source>
        <dbReference type="PROSITE" id="PS50931"/>
    </source>
</evidence>
<dbReference type="Pfam" id="PF00126">
    <property type="entry name" value="HTH_1"/>
    <property type="match status" value="1"/>
</dbReference>
<evidence type="ECO:0000256" key="4">
    <source>
        <dbReference type="ARBA" id="ARBA00023163"/>
    </source>
</evidence>
<evidence type="ECO:0000313" key="6">
    <source>
        <dbReference type="EMBL" id="MFC4819690.1"/>
    </source>
</evidence>
<dbReference type="SUPFAM" id="SSF46785">
    <property type="entry name" value="Winged helix' DNA-binding domain"/>
    <property type="match status" value="1"/>
</dbReference>
<evidence type="ECO:0000256" key="3">
    <source>
        <dbReference type="ARBA" id="ARBA00023125"/>
    </source>
</evidence>
<keyword evidence="7" id="KW-1185">Reference proteome</keyword>
<dbReference type="InterPro" id="IPR000847">
    <property type="entry name" value="LysR_HTH_N"/>
</dbReference>
<dbReference type="EMBL" id="JBHSHD010000005">
    <property type="protein sequence ID" value="MFC4819690.1"/>
    <property type="molecule type" value="Genomic_DNA"/>
</dbReference>
<dbReference type="Proteomes" id="UP001595886">
    <property type="component" value="Unassembled WGS sequence"/>
</dbReference>
<protein>
    <submittedName>
        <fullName evidence="6">LysR substrate-binding domain-containing protein</fullName>
    </submittedName>
</protein>
<dbReference type="Pfam" id="PF03466">
    <property type="entry name" value="LysR_substrate"/>
    <property type="match status" value="1"/>
</dbReference>
<dbReference type="PROSITE" id="PS50931">
    <property type="entry name" value="HTH_LYSR"/>
    <property type="match status" value="1"/>
</dbReference>
<comment type="caution">
    <text evidence="6">The sequence shown here is derived from an EMBL/GenBank/DDBJ whole genome shotgun (WGS) entry which is preliminary data.</text>
</comment>
<accession>A0ABV9QRL4</accession>
<comment type="similarity">
    <text evidence="1">Belongs to the LysR transcriptional regulatory family.</text>
</comment>
<dbReference type="Gene3D" id="1.10.10.10">
    <property type="entry name" value="Winged helix-like DNA-binding domain superfamily/Winged helix DNA-binding domain"/>
    <property type="match status" value="1"/>
</dbReference>
<dbReference type="PANTHER" id="PTHR30346:SF0">
    <property type="entry name" value="HCA OPERON TRANSCRIPTIONAL ACTIVATOR HCAR"/>
    <property type="match status" value="1"/>
</dbReference>
<dbReference type="PRINTS" id="PR00039">
    <property type="entry name" value="HTHLYSR"/>
</dbReference>
<sequence>MNLTLRQLRYALAAARYGNLTEASRALHVSQPSISMAITQIEEFFGRQIFVRQRGAGVSLTAFGQAVVIKARQVLAEVEALEALADDTALPSGEFVLGCFEDLAPYCVPSILARLRGKYPAISVTVREEGFDTIGRRLDDGAVDIALSYDLGLPATVATTVLCELAPQALLPADHALAGRDAVSLAELAEEPLIMTDQAQSWQHVLELFHLRGVRPARAVRTGSFELQRSMVANHFGIAVAYSRPYGDVSYDGQPLVRRPISDPLPLQRILLAYDRKSALSAAQLVFIEEVKAWFAEVWPTPAAEHPFKEPAQAP</sequence>
<reference evidence="7" key="1">
    <citation type="journal article" date="2019" name="Int. J. Syst. Evol. Microbiol.">
        <title>The Global Catalogue of Microorganisms (GCM) 10K type strain sequencing project: providing services to taxonomists for standard genome sequencing and annotation.</title>
        <authorList>
            <consortium name="The Broad Institute Genomics Platform"/>
            <consortium name="The Broad Institute Genome Sequencing Center for Infectious Disease"/>
            <person name="Wu L."/>
            <person name="Ma J."/>
        </authorList>
    </citation>
    <scope>NUCLEOTIDE SEQUENCE [LARGE SCALE GENOMIC DNA]</scope>
    <source>
        <strain evidence="7">CCUG 30340</strain>
    </source>
</reference>
<name>A0ABV9QRL4_9GAMM</name>
<dbReference type="SUPFAM" id="SSF53850">
    <property type="entry name" value="Periplasmic binding protein-like II"/>
    <property type="match status" value="1"/>
</dbReference>
<keyword evidence="2" id="KW-0805">Transcription regulation</keyword>
<evidence type="ECO:0000256" key="2">
    <source>
        <dbReference type="ARBA" id="ARBA00023015"/>
    </source>
</evidence>
<dbReference type="InterPro" id="IPR036388">
    <property type="entry name" value="WH-like_DNA-bd_sf"/>
</dbReference>
<evidence type="ECO:0000313" key="7">
    <source>
        <dbReference type="Proteomes" id="UP001595886"/>
    </source>
</evidence>
<dbReference type="PANTHER" id="PTHR30346">
    <property type="entry name" value="TRANSCRIPTIONAL DUAL REGULATOR HCAR-RELATED"/>
    <property type="match status" value="1"/>
</dbReference>
<gene>
    <name evidence="6" type="ORF">ACFO6Q_05120</name>
</gene>
<dbReference type="RefSeq" id="WP_380019486.1">
    <property type="nucleotide sequence ID" value="NZ_JBHSHD010000005.1"/>
</dbReference>
<keyword evidence="3" id="KW-0238">DNA-binding</keyword>
<keyword evidence="4" id="KW-0804">Transcription</keyword>
<proteinExistence type="inferred from homology"/>